<feature type="transmembrane region" description="Helical" evidence="1">
    <location>
        <begin position="6"/>
        <end position="26"/>
    </location>
</feature>
<proteinExistence type="predicted"/>
<accession>A0A7S7RP32</accession>
<dbReference type="NCBIfam" id="TIGR02532">
    <property type="entry name" value="IV_pilin_GFxxxE"/>
    <property type="match status" value="1"/>
</dbReference>
<dbReference type="KEGG" id="sbal:HUE88_05085"/>
<gene>
    <name evidence="2" type="ORF">HUE88_05085</name>
</gene>
<protein>
    <submittedName>
        <fullName evidence="2">Prepilin-type N-terminal cleavage/methylation domain-containing protein</fullName>
    </submittedName>
</protein>
<sequence>MKRHGFTLIELSIVLIIIGLIIGGVMKGKDLISNAKQKNIYSTWIQAWVVAVNAYEDRTGGTLGDGVVNGGTQANEDGRFDTINLSSTTGVQNILKSVGLDAPAVGLNNGGSYGISGKYSTSNSIAILQYLQSHTDGGSKNKLYITGVPTDVAMAFDRLSDGKLDPVSGFFRRYPDNSAAKWPDPAVTLTVDVTLNL</sequence>
<dbReference type="Proteomes" id="UP000593994">
    <property type="component" value="Chromosome"/>
</dbReference>
<name>A0A7S7RP32_9BACT</name>
<dbReference type="SUPFAM" id="SSF54523">
    <property type="entry name" value="Pili subunits"/>
    <property type="match status" value="1"/>
</dbReference>
<dbReference type="InterPro" id="IPR012902">
    <property type="entry name" value="N_methyl_site"/>
</dbReference>
<evidence type="ECO:0000313" key="3">
    <source>
        <dbReference type="Proteomes" id="UP000593994"/>
    </source>
</evidence>
<reference evidence="2 3" key="1">
    <citation type="submission" date="2020-05" db="EMBL/GenBank/DDBJ databases">
        <title>Sulfurimonas marisnigri, sp. nov., and Sulfurimonas baltica, sp. nov., manganese oxide reducing chemolithoautotrophs of the class Epsilonproteobacteria isolated from the pelagic redoxclines of the Black and Baltic Seas and emended description of the genus Sulfurimonas.</title>
        <authorList>
            <person name="Henkel J.V."/>
            <person name="Laudan C."/>
            <person name="Werner J."/>
            <person name="Neu T."/>
            <person name="Plewe S."/>
            <person name="Sproer C."/>
            <person name="Bunk B."/>
            <person name="Schulz-Vogt H.N."/>
        </authorList>
    </citation>
    <scope>NUCLEOTIDE SEQUENCE [LARGE SCALE GENOMIC DNA]</scope>
    <source>
        <strain evidence="2 3">GD2</strain>
    </source>
</reference>
<dbReference type="RefSeq" id="WP_194371738.1">
    <property type="nucleotide sequence ID" value="NZ_CP054492.1"/>
</dbReference>
<dbReference type="PROSITE" id="PS00409">
    <property type="entry name" value="PROKAR_NTER_METHYL"/>
    <property type="match status" value="1"/>
</dbReference>
<keyword evidence="1" id="KW-0812">Transmembrane</keyword>
<evidence type="ECO:0000313" key="2">
    <source>
        <dbReference type="EMBL" id="QOY53055.1"/>
    </source>
</evidence>
<keyword evidence="1" id="KW-0472">Membrane</keyword>
<organism evidence="2 3">
    <name type="scientific">Candidatus Sulfurimonas baltica</name>
    <dbReference type="NCBI Taxonomy" id="2740404"/>
    <lineage>
        <taxon>Bacteria</taxon>
        <taxon>Pseudomonadati</taxon>
        <taxon>Campylobacterota</taxon>
        <taxon>Epsilonproteobacteria</taxon>
        <taxon>Campylobacterales</taxon>
        <taxon>Sulfurimonadaceae</taxon>
        <taxon>Sulfurimonas</taxon>
    </lineage>
</organism>
<dbReference type="InterPro" id="IPR045584">
    <property type="entry name" value="Pilin-like"/>
</dbReference>
<dbReference type="Pfam" id="PF07963">
    <property type="entry name" value="N_methyl"/>
    <property type="match status" value="1"/>
</dbReference>
<keyword evidence="1" id="KW-1133">Transmembrane helix</keyword>
<dbReference type="EMBL" id="CP054492">
    <property type="protein sequence ID" value="QOY53055.1"/>
    <property type="molecule type" value="Genomic_DNA"/>
</dbReference>
<keyword evidence="3" id="KW-1185">Reference proteome</keyword>
<dbReference type="AlphaFoldDB" id="A0A7S7RP32"/>
<evidence type="ECO:0000256" key="1">
    <source>
        <dbReference type="SAM" id="Phobius"/>
    </source>
</evidence>